<dbReference type="AlphaFoldDB" id="F9YAC9"/>
<dbReference type="EMBL" id="CP002018">
    <property type="protein sequence ID" value="AEM40302.1"/>
    <property type="molecule type" value="Genomic_DNA"/>
</dbReference>
<accession>F9YAC9</accession>
<name>F9YAC9_KETVW</name>
<reference evidence="1 2" key="1">
    <citation type="journal article" date="2011" name="J. Bacteriol.">
        <title>Complete genome sequence of the industrial strain Ketogulonicigenium vulgare WSH-001.</title>
        <authorList>
            <person name="Liu L."/>
            <person name="Li Y."/>
            <person name="Zhang J."/>
            <person name="Zhou Z."/>
            <person name="Liu J."/>
            <person name="Li X."/>
            <person name="Zhou J."/>
            <person name="Du G."/>
            <person name="Wang L."/>
            <person name="Chen J."/>
        </authorList>
    </citation>
    <scope>NUCLEOTIDE SEQUENCE [LARGE SCALE GENOMIC DNA]</scope>
    <source>
        <strain evidence="1 2">WSH-001</strain>
    </source>
</reference>
<proteinExistence type="predicted"/>
<organism evidence="1 2">
    <name type="scientific">Ketogulonicigenium vulgare (strain WSH-001)</name>
    <dbReference type="NCBI Taxonomy" id="759362"/>
    <lineage>
        <taxon>Bacteria</taxon>
        <taxon>Pseudomonadati</taxon>
        <taxon>Pseudomonadota</taxon>
        <taxon>Alphaproteobacteria</taxon>
        <taxon>Rhodobacterales</taxon>
        <taxon>Roseobacteraceae</taxon>
        <taxon>Ketogulonicigenium</taxon>
    </lineage>
</organism>
<gene>
    <name evidence="1" type="ordered locus">KVU_0463</name>
</gene>
<evidence type="ECO:0000313" key="1">
    <source>
        <dbReference type="EMBL" id="AEM40302.1"/>
    </source>
</evidence>
<protein>
    <submittedName>
        <fullName evidence="1">Uncharacterized protein</fullName>
    </submittedName>
</protein>
<evidence type="ECO:0000313" key="2">
    <source>
        <dbReference type="Proteomes" id="UP000000692"/>
    </source>
</evidence>
<keyword evidence="2" id="KW-1185">Reference proteome</keyword>
<dbReference type="Proteomes" id="UP000000692">
    <property type="component" value="Chromosome"/>
</dbReference>
<dbReference type="HOGENOM" id="CLU_468322_0_0_5"/>
<dbReference type="KEGG" id="kvl:KVU_0463"/>
<sequence>MTDRRFQRATDDRDTDVLVAVCANQAVQHFGRLNQSDAAADDDALLDSSAGCVQRVINAVFTLFHFDFGHAANADDSDAASQFGHTLLQLFAVVVRGGFLDLRADLAHAGFDLGTLARTINDGGRVFGDRDALGRAQHVDRDAFQLHAEVFRDHLTTGQDREVLQHGLAAIAKARCLDGSDLQTTAQLVDDQRGQSLAFDVFSDDQQRLLRLNDGFQQGNHRLQRREFLLVQQDQHVIEVSNHFVGVGDKVGRQEATVELHAFDNFDRSLSAFGFFDGDDTFVADFLHSFSDQLTDQRFAVGRDGADLGNFIAVRNGTGRGFQGFDDFGGRQVDAALQIHRVQASRNRLQTFFDDRLRQNGRSGGAVAGLIIGASRNFFHELCAHVFEFVSQFDFFGNRNAVLGDARGTERLVDHDVTAFGAQRHFYSIGEDVDAAQHTLAGFGVELYVLGSHFSFPCLLWFPGRAKSGDNAQNVAFLHDQQLFTFDGDLGARPFTEQNAVAGFHRRCDQLARILTCAFANGDDFALSGLFFCAIGDDQTALGLFFALHTAHDHTVMKRLECHLAAPQLIKIWFLALISPEC</sequence>
<dbReference type="eggNOG" id="ENOG5030DSN">
    <property type="taxonomic scope" value="Bacteria"/>
</dbReference>
<dbReference type="AntiFam" id="ANF00222">
    <property type="entry name" value="Shadow ORF (opposite groL1)"/>
</dbReference>